<gene>
    <name evidence="1" type="ORF">WKV53_27065</name>
</gene>
<protein>
    <recommendedName>
        <fullName evidence="3">CHRD domain-containing protein</fullName>
    </recommendedName>
</protein>
<evidence type="ECO:0000313" key="1">
    <source>
        <dbReference type="EMBL" id="MEK7954208.1"/>
    </source>
</evidence>
<dbReference type="Proteomes" id="UP001371305">
    <property type="component" value="Unassembled WGS sequence"/>
</dbReference>
<evidence type="ECO:0000313" key="2">
    <source>
        <dbReference type="Proteomes" id="UP001371305"/>
    </source>
</evidence>
<evidence type="ECO:0008006" key="3">
    <source>
        <dbReference type="Google" id="ProtNLM"/>
    </source>
</evidence>
<accession>A0ABU9B2E0</accession>
<dbReference type="EMBL" id="JBBUKT010000016">
    <property type="protein sequence ID" value="MEK7954208.1"/>
    <property type="molecule type" value="Genomic_DNA"/>
</dbReference>
<comment type="caution">
    <text evidence="1">The sequence shown here is derived from an EMBL/GenBank/DDBJ whole genome shotgun (WGS) entry which is preliminary data.</text>
</comment>
<proteinExistence type="predicted"/>
<keyword evidence="2" id="KW-1185">Reference proteome</keyword>
<reference evidence="1 2" key="1">
    <citation type="submission" date="2024-04" db="EMBL/GenBank/DDBJ databases">
        <title>Luteolibacter sp. isolated from soil.</title>
        <authorList>
            <person name="An J."/>
        </authorList>
    </citation>
    <scope>NUCLEOTIDE SEQUENCE [LARGE SCALE GENOMIC DNA]</scope>
    <source>
        <strain evidence="1 2">Y139</strain>
    </source>
</reference>
<name>A0ABU9B2E0_9BACT</name>
<organism evidence="1 2">
    <name type="scientific">Luteolibacter soli</name>
    <dbReference type="NCBI Taxonomy" id="3135280"/>
    <lineage>
        <taxon>Bacteria</taxon>
        <taxon>Pseudomonadati</taxon>
        <taxon>Verrucomicrobiota</taxon>
        <taxon>Verrucomicrobiia</taxon>
        <taxon>Verrucomicrobiales</taxon>
        <taxon>Verrucomicrobiaceae</taxon>
        <taxon>Luteolibacter</taxon>
    </lineage>
</organism>
<sequence>MRSAAVGGVTYTMRGSINMVNFTSAVSHVSSTAGPAGYDLHTFRLNASDGLCGRGFIQVGATHP</sequence>